<evidence type="ECO:0000313" key="14">
    <source>
        <dbReference type="Proteomes" id="UP000594262"/>
    </source>
</evidence>
<dbReference type="InterPro" id="IPR033841">
    <property type="entry name" value="Pep_USP48"/>
</dbReference>
<keyword evidence="6" id="KW-0833">Ubl conjugation pathway</keyword>
<evidence type="ECO:0000256" key="8">
    <source>
        <dbReference type="ARBA" id="ARBA00022807"/>
    </source>
</evidence>
<dbReference type="OrthoDB" id="289038at2759"/>
<organism evidence="13 14">
    <name type="scientific">Clytia hemisphaerica</name>
    <dbReference type="NCBI Taxonomy" id="252671"/>
    <lineage>
        <taxon>Eukaryota</taxon>
        <taxon>Metazoa</taxon>
        <taxon>Cnidaria</taxon>
        <taxon>Hydrozoa</taxon>
        <taxon>Hydroidolina</taxon>
        <taxon>Leptothecata</taxon>
        <taxon>Obeliida</taxon>
        <taxon>Clytiidae</taxon>
        <taxon>Clytia</taxon>
    </lineage>
</organism>
<name>A0A7M6DMW4_9CNID</name>
<sequence length="1078" mass="123943">MPSSSNNNKLAVIDWKAPTCEPGKCRSNCRRNPNCFTNLGEKFWFNTIKESFWVKEEDPETERKIENGHVGLKNLGATCYVNTFLQLWFTNKPLRSAVYRWHNDIPPTEIVNEGEEGASKTITLSFGDDSTKAICGNLQFLFSLLQYSDRRYVDPSPFLESLGIEPNEQQDAQEFNKLFISLLDSSLLAQGINIIDLQFGGTYCYRTKCQHCHAVSDRPSTFYELDLNIKGHSTLHKCLKDFLKDEVLDGDNQYFCCHCQCKRDATRKIVLQKLPKTLNLQLLRFVFDRQTFTKKKLNNSVSFPDTLDMNDCVELENKEDGIYKLNAVLIHRGLSANSGHYIAHIWDEEQGVWSRFNDEEVEEMKSKTLELGKEDDLEGIENKKEKKEKRSEKEPGHQSKNSYMLVYVKNGEESPSSINPPENMLEIVAKDNSFFDEWVDTVKSKRNEKLSIGSERQKEVQGLFSRLPVRENDSDYDWISTKWLRRWLSTDDGPVPPIDNTELMCIHSCVDPSKLNLLKRVSGTTADDLFNKYGGLPRFKSEALCKKCEEFLKRKKEFFNKLTDDLKIFAKCSKTTYKVDSAKCYWVGKKTLKQMKQLATKEFMDTYGMSNSAATPTSTPTTSSSRTPVQKTVDDDANDKNNNDSQDGTLDENSSLNLSNNNNNSKKAKTPSQHLVAFNEDIVCLDHGNLNLQSSSRILISEEDWARCLEYFPSATSFASDTPMCIECINIQKSNEEYKEVEKMQALEQRDCLPFLFESQNDRTAKLQTMDNGTFHVIPMSFIQNWRRKIKYNKLLEEEIDNSEMICEHDLSLYSAEEIVDEVYKDEPEITFIDEGEQNKLKTFFKYQQPVTVSMIKSSTTNGNGQTVYETFYESQPTYCKECRSLRLAEEAFDMKSYENQPIYVQKLTEKEQHNYTVDESKKNTDDEAIDELVEISVTGSKAFLKHQKREFSEVAEFVPNKKFKNDTSENARRSSRHRRKRGEYIVHVNSTHTLKQLKVQLLTLFSVFPLEQVLTFPNGYVLTEDDKELGELGVEPHMHLYLSVAQPDKDSIDTVPPGKERTLESGFKGTNLVSVGK</sequence>
<feature type="domain" description="Ubiquitin-like" evidence="11">
    <location>
        <begin position="987"/>
        <end position="1050"/>
    </location>
</feature>
<dbReference type="AlphaFoldDB" id="A0A7M6DMW4"/>
<dbReference type="PANTHER" id="PTHR24006">
    <property type="entry name" value="UBIQUITIN CARBOXYL-TERMINAL HYDROLASE"/>
    <property type="match status" value="1"/>
</dbReference>
<evidence type="ECO:0000256" key="3">
    <source>
        <dbReference type="ARBA" id="ARBA00009085"/>
    </source>
</evidence>
<dbReference type="InterPro" id="IPR001394">
    <property type="entry name" value="Peptidase_C19_UCH"/>
</dbReference>
<dbReference type="InterPro" id="IPR050164">
    <property type="entry name" value="Peptidase_C19"/>
</dbReference>
<feature type="domain" description="USP" evidence="12">
    <location>
        <begin position="70"/>
        <end position="410"/>
    </location>
</feature>
<dbReference type="SUPFAM" id="SSF54001">
    <property type="entry name" value="Cysteine proteinases"/>
    <property type="match status" value="1"/>
</dbReference>
<dbReference type="InterPro" id="IPR018200">
    <property type="entry name" value="USP_CS"/>
</dbReference>
<keyword evidence="14" id="KW-1185">Reference proteome</keyword>
<dbReference type="GeneID" id="136798808"/>
<dbReference type="SUPFAM" id="SSF143791">
    <property type="entry name" value="DUSP-like"/>
    <property type="match status" value="1"/>
</dbReference>
<evidence type="ECO:0000256" key="2">
    <source>
        <dbReference type="ARBA" id="ARBA00004123"/>
    </source>
</evidence>
<dbReference type="PROSITE" id="PS00973">
    <property type="entry name" value="USP_2"/>
    <property type="match status" value="1"/>
</dbReference>
<dbReference type="PANTHER" id="PTHR24006:SF722">
    <property type="entry name" value="UBIQUITIN CARBOXYL-TERMINAL HYDROLASE 48"/>
    <property type="match status" value="1"/>
</dbReference>
<evidence type="ECO:0000259" key="11">
    <source>
        <dbReference type="PROSITE" id="PS50053"/>
    </source>
</evidence>
<dbReference type="CDD" id="cd02668">
    <property type="entry name" value="Peptidase_C19L"/>
    <property type="match status" value="1"/>
</dbReference>
<dbReference type="GO" id="GO:0006508">
    <property type="term" value="P:proteolysis"/>
    <property type="evidence" value="ECO:0007669"/>
    <property type="project" value="UniProtKB-KW"/>
</dbReference>
<keyword evidence="5" id="KW-0645">Protease</keyword>
<evidence type="ECO:0000256" key="4">
    <source>
        <dbReference type="ARBA" id="ARBA00012759"/>
    </source>
</evidence>
<dbReference type="GO" id="GO:0005829">
    <property type="term" value="C:cytosol"/>
    <property type="evidence" value="ECO:0007669"/>
    <property type="project" value="TreeGrafter"/>
</dbReference>
<dbReference type="GO" id="GO:0004843">
    <property type="term" value="F:cysteine-type deubiquitinase activity"/>
    <property type="evidence" value="ECO:0007669"/>
    <property type="project" value="UniProtKB-EC"/>
</dbReference>
<dbReference type="EC" id="3.4.19.12" evidence="4"/>
<dbReference type="SUPFAM" id="SSF54236">
    <property type="entry name" value="Ubiquitin-like"/>
    <property type="match status" value="1"/>
</dbReference>
<dbReference type="PROSITE" id="PS50053">
    <property type="entry name" value="UBIQUITIN_2"/>
    <property type="match status" value="1"/>
</dbReference>
<evidence type="ECO:0000256" key="1">
    <source>
        <dbReference type="ARBA" id="ARBA00000707"/>
    </source>
</evidence>
<evidence type="ECO:0000256" key="7">
    <source>
        <dbReference type="ARBA" id="ARBA00022801"/>
    </source>
</evidence>
<evidence type="ECO:0000256" key="6">
    <source>
        <dbReference type="ARBA" id="ARBA00022786"/>
    </source>
</evidence>
<keyword evidence="8" id="KW-0788">Thiol protease</keyword>
<feature type="compositionally biased region" description="Low complexity" evidence="10">
    <location>
        <begin position="643"/>
        <end position="665"/>
    </location>
</feature>
<proteinExistence type="inferred from homology"/>
<feature type="compositionally biased region" description="Low complexity" evidence="10">
    <location>
        <begin position="611"/>
        <end position="628"/>
    </location>
</feature>
<dbReference type="GO" id="GO:0016579">
    <property type="term" value="P:protein deubiquitination"/>
    <property type="evidence" value="ECO:0007669"/>
    <property type="project" value="InterPro"/>
</dbReference>
<comment type="similarity">
    <text evidence="3">Belongs to the peptidase C19 family.</text>
</comment>
<feature type="compositionally biased region" description="Basic and acidic residues" evidence="10">
    <location>
        <begin position="632"/>
        <end position="642"/>
    </location>
</feature>
<comment type="subcellular location">
    <subcellularLocation>
        <location evidence="2">Nucleus</location>
    </subcellularLocation>
</comment>
<dbReference type="Pfam" id="PF00443">
    <property type="entry name" value="UCH"/>
    <property type="match status" value="1"/>
</dbReference>
<dbReference type="InterPro" id="IPR038765">
    <property type="entry name" value="Papain-like_cys_pep_sf"/>
</dbReference>
<feature type="region of interest" description="Disordered" evidence="10">
    <location>
        <begin position="366"/>
        <end position="402"/>
    </location>
</feature>
<dbReference type="InterPro" id="IPR000626">
    <property type="entry name" value="Ubiquitin-like_dom"/>
</dbReference>
<dbReference type="Proteomes" id="UP000594262">
    <property type="component" value="Unplaced"/>
</dbReference>
<dbReference type="RefSeq" id="XP_066911582.1">
    <property type="nucleotide sequence ID" value="XM_067055481.1"/>
</dbReference>
<dbReference type="InterPro" id="IPR028889">
    <property type="entry name" value="USP"/>
</dbReference>
<dbReference type="GO" id="GO:0005634">
    <property type="term" value="C:nucleus"/>
    <property type="evidence" value="ECO:0007669"/>
    <property type="project" value="UniProtKB-SubCell"/>
</dbReference>
<evidence type="ECO:0000256" key="10">
    <source>
        <dbReference type="SAM" id="MobiDB-lite"/>
    </source>
</evidence>
<evidence type="ECO:0000256" key="9">
    <source>
        <dbReference type="ARBA" id="ARBA00023242"/>
    </source>
</evidence>
<feature type="region of interest" description="Disordered" evidence="10">
    <location>
        <begin position="611"/>
        <end position="671"/>
    </location>
</feature>
<keyword evidence="7" id="KW-0378">Hydrolase</keyword>
<dbReference type="EnsemblMetazoa" id="CLYHEMT016930.2">
    <property type="protein sequence ID" value="CLYHEMP016930.2"/>
    <property type="gene ID" value="CLYHEMG016930"/>
</dbReference>
<comment type="catalytic activity">
    <reaction evidence="1">
        <text>Thiol-dependent hydrolysis of ester, thioester, amide, peptide and isopeptide bonds formed by the C-terminal Gly of ubiquitin (a 76-residue protein attached to proteins as an intracellular targeting signal).</text>
        <dbReference type="EC" id="3.4.19.12"/>
    </reaction>
</comment>
<keyword evidence="9" id="KW-0539">Nucleus</keyword>
<evidence type="ECO:0000259" key="12">
    <source>
        <dbReference type="PROSITE" id="PS50235"/>
    </source>
</evidence>
<reference evidence="13" key="1">
    <citation type="submission" date="2021-01" db="UniProtKB">
        <authorList>
            <consortium name="EnsemblMetazoa"/>
        </authorList>
    </citation>
    <scope>IDENTIFICATION</scope>
</reference>
<dbReference type="Gene3D" id="3.90.70.10">
    <property type="entry name" value="Cysteine proteinases"/>
    <property type="match status" value="1"/>
</dbReference>
<feature type="compositionally biased region" description="Basic and acidic residues" evidence="10">
    <location>
        <begin position="366"/>
        <end position="397"/>
    </location>
</feature>
<evidence type="ECO:0000256" key="5">
    <source>
        <dbReference type="ARBA" id="ARBA00022670"/>
    </source>
</evidence>
<protein>
    <recommendedName>
        <fullName evidence="4">ubiquitinyl hydrolase 1</fullName>
        <ecNumber evidence="4">3.4.19.12</ecNumber>
    </recommendedName>
</protein>
<dbReference type="InterPro" id="IPR035927">
    <property type="entry name" value="DUSP-like_sf"/>
</dbReference>
<dbReference type="InterPro" id="IPR029071">
    <property type="entry name" value="Ubiquitin-like_domsf"/>
</dbReference>
<dbReference type="PROSITE" id="PS50235">
    <property type="entry name" value="USP_3"/>
    <property type="match status" value="1"/>
</dbReference>
<accession>A0A7M6DMW4</accession>
<evidence type="ECO:0000313" key="13">
    <source>
        <dbReference type="EnsemblMetazoa" id="CLYHEMP016930.2"/>
    </source>
</evidence>